<feature type="region of interest" description="Disordered" evidence="2">
    <location>
        <begin position="5041"/>
        <end position="5060"/>
    </location>
</feature>
<feature type="region of interest" description="Disordered" evidence="2">
    <location>
        <begin position="1543"/>
        <end position="1574"/>
    </location>
</feature>
<feature type="compositionally biased region" description="Low complexity" evidence="2">
    <location>
        <begin position="1779"/>
        <end position="1802"/>
    </location>
</feature>
<feature type="region of interest" description="Disordered" evidence="2">
    <location>
        <begin position="2940"/>
        <end position="3022"/>
    </location>
</feature>
<feature type="region of interest" description="Disordered" evidence="2">
    <location>
        <begin position="4095"/>
        <end position="4298"/>
    </location>
</feature>
<feature type="compositionally biased region" description="Basic and acidic residues" evidence="2">
    <location>
        <begin position="3138"/>
        <end position="3149"/>
    </location>
</feature>
<feature type="compositionally biased region" description="Low complexity" evidence="2">
    <location>
        <begin position="3675"/>
        <end position="3687"/>
    </location>
</feature>
<feature type="compositionally biased region" description="Polar residues" evidence="2">
    <location>
        <begin position="1248"/>
        <end position="1269"/>
    </location>
</feature>
<feature type="compositionally biased region" description="Polar residues" evidence="2">
    <location>
        <begin position="3324"/>
        <end position="3336"/>
    </location>
</feature>
<feature type="region of interest" description="Disordered" evidence="2">
    <location>
        <begin position="325"/>
        <end position="410"/>
    </location>
</feature>
<feature type="compositionally biased region" description="Low complexity" evidence="2">
    <location>
        <begin position="2825"/>
        <end position="2835"/>
    </location>
</feature>
<feature type="compositionally biased region" description="Basic and acidic residues" evidence="2">
    <location>
        <begin position="1270"/>
        <end position="1291"/>
    </location>
</feature>
<feature type="compositionally biased region" description="Low complexity" evidence="2">
    <location>
        <begin position="3715"/>
        <end position="3729"/>
    </location>
</feature>
<feature type="compositionally biased region" description="Basic and acidic residues" evidence="2">
    <location>
        <begin position="4486"/>
        <end position="4495"/>
    </location>
</feature>
<feature type="compositionally biased region" description="Basic and acidic residues" evidence="2">
    <location>
        <begin position="4438"/>
        <end position="4449"/>
    </location>
</feature>
<dbReference type="OrthoDB" id="6382392at2759"/>
<feature type="compositionally biased region" description="Low complexity" evidence="2">
    <location>
        <begin position="1059"/>
        <end position="1070"/>
    </location>
</feature>
<dbReference type="EMBL" id="ATLV01019236">
    <property type="status" value="NOT_ANNOTATED_CDS"/>
    <property type="molecule type" value="Genomic_DNA"/>
</dbReference>
<feature type="compositionally biased region" description="Basic and acidic residues" evidence="2">
    <location>
        <begin position="2499"/>
        <end position="2509"/>
    </location>
</feature>
<feature type="region of interest" description="Disordered" evidence="2">
    <location>
        <begin position="4438"/>
        <end position="4464"/>
    </location>
</feature>
<evidence type="ECO:0000256" key="2">
    <source>
        <dbReference type="SAM" id="MobiDB-lite"/>
    </source>
</evidence>
<organism evidence="4">
    <name type="scientific">Anopheles sinensis</name>
    <name type="common">Mosquito</name>
    <dbReference type="NCBI Taxonomy" id="74873"/>
    <lineage>
        <taxon>Eukaryota</taxon>
        <taxon>Metazoa</taxon>
        <taxon>Ecdysozoa</taxon>
        <taxon>Arthropoda</taxon>
        <taxon>Hexapoda</taxon>
        <taxon>Insecta</taxon>
        <taxon>Pterygota</taxon>
        <taxon>Neoptera</taxon>
        <taxon>Endopterygota</taxon>
        <taxon>Diptera</taxon>
        <taxon>Nematocera</taxon>
        <taxon>Culicoidea</taxon>
        <taxon>Culicidae</taxon>
        <taxon>Anophelinae</taxon>
        <taxon>Anopheles</taxon>
    </lineage>
</organism>
<feature type="compositionally biased region" description="Low complexity" evidence="2">
    <location>
        <begin position="4633"/>
        <end position="4644"/>
    </location>
</feature>
<feature type="compositionally biased region" description="Polar residues" evidence="2">
    <location>
        <begin position="3165"/>
        <end position="3175"/>
    </location>
</feature>
<feature type="region of interest" description="Disordered" evidence="2">
    <location>
        <begin position="2372"/>
        <end position="2408"/>
    </location>
</feature>
<feature type="region of interest" description="Disordered" evidence="2">
    <location>
        <begin position="2313"/>
        <end position="2339"/>
    </location>
</feature>
<feature type="compositionally biased region" description="Polar residues" evidence="2">
    <location>
        <begin position="4752"/>
        <end position="4767"/>
    </location>
</feature>
<feature type="compositionally biased region" description="Basic and acidic residues" evidence="2">
    <location>
        <begin position="3042"/>
        <end position="3051"/>
    </location>
</feature>
<feature type="region of interest" description="Disordered" evidence="2">
    <location>
        <begin position="1200"/>
        <end position="1422"/>
    </location>
</feature>
<feature type="region of interest" description="Disordered" evidence="2">
    <location>
        <begin position="3586"/>
        <end position="3636"/>
    </location>
</feature>
<proteinExistence type="predicted"/>
<keyword evidence="6" id="KW-1185">Reference proteome</keyword>
<feature type="compositionally biased region" description="Polar residues" evidence="2">
    <location>
        <begin position="28"/>
        <end position="54"/>
    </location>
</feature>
<feature type="compositionally biased region" description="Polar residues" evidence="2">
    <location>
        <begin position="1598"/>
        <end position="1615"/>
    </location>
</feature>
<feature type="compositionally biased region" description="Acidic residues" evidence="2">
    <location>
        <begin position="4245"/>
        <end position="4255"/>
    </location>
</feature>
<feature type="compositionally biased region" description="Low complexity" evidence="2">
    <location>
        <begin position="3622"/>
        <end position="3631"/>
    </location>
</feature>
<feature type="compositionally biased region" description="Polar residues" evidence="2">
    <location>
        <begin position="5005"/>
        <end position="5027"/>
    </location>
</feature>
<feature type="region of interest" description="Disordered" evidence="2">
    <location>
        <begin position="4486"/>
        <end position="4513"/>
    </location>
</feature>
<reference evidence="4 6" key="1">
    <citation type="journal article" date="2014" name="BMC Genomics">
        <title>Genome sequence of Anopheles sinensis provides insight into genetics basis of mosquito competence for malaria parasites.</title>
        <authorList>
            <person name="Zhou D."/>
            <person name="Zhang D."/>
            <person name="Ding G."/>
            <person name="Shi L."/>
            <person name="Hou Q."/>
            <person name="Ye Y."/>
            <person name="Xu Y."/>
            <person name="Zhou H."/>
            <person name="Xiong C."/>
            <person name="Li S."/>
            <person name="Yu J."/>
            <person name="Hong S."/>
            <person name="Yu X."/>
            <person name="Zou P."/>
            <person name="Chen C."/>
            <person name="Chang X."/>
            <person name="Wang W."/>
            <person name="Lv Y."/>
            <person name="Sun Y."/>
            <person name="Ma L."/>
            <person name="Shen B."/>
            <person name="Zhu C."/>
        </authorList>
    </citation>
    <scope>NUCLEOTIDE SEQUENCE [LARGE SCALE GENOMIC DNA]</scope>
</reference>
<feature type="region of interest" description="Disordered" evidence="2">
    <location>
        <begin position="1"/>
        <end position="90"/>
    </location>
</feature>
<feature type="region of interest" description="Disordered" evidence="2">
    <location>
        <begin position="4034"/>
        <end position="4072"/>
    </location>
</feature>
<feature type="compositionally biased region" description="Polar residues" evidence="2">
    <location>
        <begin position="4961"/>
        <end position="4977"/>
    </location>
</feature>
<gene>
    <name evidence="4" type="ORF">ZHAS_00011809</name>
</gene>
<feature type="compositionally biased region" description="Polar residues" evidence="2">
    <location>
        <begin position="4034"/>
        <end position="4043"/>
    </location>
</feature>
<feature type="compositionally biased region" description="Low complexity" evidence="2">
    <location>
        <begin position="3916"/>
        <end position="3934"/>
    </location>
</feature>
<evidence type="ECO:0000313" key="6">
    <source>
        <dbReference type="Proteomes" id="UP000030765"/>
    </source>
</evidence>
<feature type="compositionally biased region" description="Basic and acidic residues" evidence="2">
    <location>
        <begin position="1235"/>
        <end position="1247"/>
    </location>
</feature>
<feature type="compositionally biased region" description="Basic and acidic residues" evidence="2">
    <location>
        <begin position="1371"/>
        <end position="1422"/>
    </location>
</feature>
<feature type="compositionally biased region" description="Basic residues" evidence="2">
    <location>
        <begin position="1292"/>
        <end position="1303"/>
    </location>
</feature>
<feature type="region of interest" description="Disordered" evidence="2">
    <location>
        <begin position="4351"/>
        <end position="4409"/>
    </location>
</feature>
<feature type="compositionally biased region" description="Polar residues" evidence="2">
    <location>
        <begin position="3379"/>
        <end position="3389"/>
    </location>
</feature>
<feature type="compositionally biased region" description="Polar residues" evidence="2">
    <location>
        <begin position="4095"/>
        <end position="4112"/>
    </location>
</feature>
<evidence type="ECO:0000259" key="3">
    <source>
        <dbReference type="PROSITE" id="PS50157"/>
    </source>
</evidence>
<feature type="region of interest" description="Disordered" evidence="2">
    <location>
        <begin position="1050"/>
        <end position="1117"/>
    </location>
</feature>
<feature type="region of interest" description="Disordered" evidence="2">
    <location>
        <begin position="3673"/>
        <end position="3729"/>
    </location>
</feature>
<feature type="region of interest" description="Disordered" evidence="2">
    <location>
        <begin position="3436"/>
        <end position="3485"/>
    </location>
</feature>
<feature type="compositionally biased region" description="Basic and acidic residues" evidence="2">
    <location>
        <begin position="2657"/>
        <end position="2667"/>
    </location>
</feature>
<feature type="compositionally biased region" description="Low complexity" evidence="2">
    <location>
        <begin position="2313"/>
        <end position="2332"/>
    </location>
</feature>
<feature type="region of interest" description="Disordered" evidence="2">
    <location>
        <begin position="4627"/>
        <end position="4783"/>
    </location>
</feature>
<feature type="compositionally biased region" description="Pro residues" evidence="2">
    <location>
        <begin position="3457"/>
        <end position="3472"/>
    </location>
</feature>
<feature type="compositionally biased region" description="Basic residues" evidence="2">
    <location>
        <begin position="1328"/>
        <end position="1344"/>
    </location>
</feature>
<feature type="region of interest" description="Disordered" evidence="2">
    <location>
        <begin position="1723"/>
        <end position="1880"/>
    </location>
</feature>
<keyword evidence="1" id="KW-0863">Zinc-finger</keyword>
<feature type="region of interest" description="Disordered" evidence="2">
    <location>
        <begin position="744"/>
        <end position="772"/>
    </location>
</feature>
<feature type="compositionally biased region" description="Polar residues" evidence="2">
    <location>
        <begin position="1345"/>
        <end position="1356"/>
    </location>
</feature>
<feature type="compositionally biased region" description="Basic and acidic residues" evidence="2">
    <location>
        <begin position="2519"/>
        <end position="2539"/>
    </location>
</feature>
<feature type="compositionally biased region" description="Polar residues" evidence="2">
    <location>
        <begin position="753"/>
        <end position="763"/>
    </location>
</feature>
<feature type="compositionally biased region" description="Polar residues" evidence="2">
    <location>
        <begin position="1768"/>
        <end position="1777"/>
    </location>
</feature>
<feature type="region of interest" description="Disordered" evidence="2">
    <location>
        <begin position="2879"/>
        <end position="2918"/>
    </location>
</feature>
<feature type="region of interest" description="Disordered" evidence="2">
    <location>
        <begin position="2146"/>
        <end position="2165"/>
    </location>
</feature>
<dbReference type="EMBL" id="KE525266">
    <property type="protein sequence ID" value="KFB43965.1"/>
    <property type="molecule type" value="Genomic_DNA"/>
</dbReference>
<keyword evidence="1" id="KW-0479">Metal-binding</keyword>
<dbReference type="STRING" id="74873.A0A084W171"/>
<feature type="compositionally biased region" description="Polar residues" evidence="2">
    <location>
        <begin position="1855"/>
        <end position="1869"/>
    </location>
</feature>
<feature type="domain" description="C2H2-type" evidence="3">
    <location>
        <begin position="3640"/>
        <end position="3669"/>
    </location>
</feature>
<feature type="compositionally biased region" description="Basic and acidic residues" evidence="2">
    <location>
        <begin position="3271"/>
        <end position="3280"/>
    </location>
</feature>
<feature type="region of interest" description="Disordered" evidence="2">
    <location>
        <begin position="3260"/>
        <end position="3348"/>
    </location>
</feature>
<feature type="region of interest" description="Disordered" evidence="2">
    <location>
        <begin position="4538"/>
        <end position="4581"/>
    </location>
</feature>
<feature type="compositionally biased region" description="Basic residues" evidence="2">
    <location>
        <begin position="4550"/>
        <end position="4560"/>
    </location>
</feature>
<dbReference type="VEuPathDB" id="VectorBase:ASIS001595"/>
<reference evidence="5" key="2">
    <citation type="submission" date="2020-05" db="UniProtKB">
        <authorList>
            <consortium name="EnsemblMetazoa"/>
        </authorList>
    </citation>
    <scope>IDENTIFICATION</scope>
</reference>
<dbReference type="VEuPathDB" id="VectorBase:ASIC011809"/>
<feature type="compositionally biased region" description="Low complexity" evidence="2">
    <location>
        <begin position="3186"/>
        <end position="3200"/>
    </location>
</feature>
<feature type="region of interest" description="Disordered" evidence="2">
    <location>
        <begin position="4855"/>
        <end position="5032"/>
    </location>
</feature>
<feature type="compositionally biased region" description="Polar residues" evidence="2">
    <location>
        <begin position="4561"/>
        <end position="4581"/>
    </location>
</feature>
<protein>
    <recommendedName>
        <fullName evidence="3">C2H2-type domain-containing protein</fullName>
    </recommendedName>
</protein>
<evidence type="ECO:0000313" key="5">
    <source>
        <dbReference type="EnsemblMetazoa" id="ASIC011809-PA"/>
    </source>
</evidence>
<feature type="domain" description="C2H2-type" evidence="3">
    <location>
        <begin position="199"/>
        <end position="227"/>
    </location>
</feature>
<feature type="region of interest" description="Disordered" evidence="2">
    <location>
        <begin position="2732"/>
        <end position="2842"/>
    </location>
</feature>
<feature type="region of interest" description="Disordered" evidence="2">
    <location>
        <begin position="3912"/>
        <end position="3937"/>
    </location>
</feature>
<dbReference type="VEuPathDB" id="VectorBase:ASIS008315"/>
<keyword evidence="1" id="KW-0862">Zinc</keyword>
<feature type="compositionally biased region" description="Basic and acidic residues" evidence="2">
    <location>
        <begin position="4357"/>
        <end position="4394"/>
    </location>
</feature>
<feature type="compositionally biased region" description="Polar residues" evidence="2">
    <location>
        <begin position="1629"/>
        <end position="1641"/>
    </location>
</feature>
<feature type="compositionally biased region" description="Basic and acidic residues" evidence="2">
    <location>
        <begin position="4047"/>
        <end position="4061"/>
    </location>
</feature>
<feature type="region of interest" description="Disordered" evidence="2">
    <location>
        <begin position="3368"/>
        <end position="3392"/>
    </location>
</feature>
<feature type="compositionally biased region" description="Basic and acidic residues" evidence="2">
    <location>
        <begin position="369"/>
        <end position="378"/>
    </location>
</feature>
<feature type="compositionally biased region" description="Polar residues" evidence="2">
    <location>
        <begin position="325"/>
        <end position="334"/>
    </location>
</feature>
<feature type="compositionally biased region" description="Polar residues" evidence="2">
    <location>
        <begin position="2746"/>
        <end position="2756"/>
    </location>
</feature>
<feature type="region of interest" description="Disordered" evidence="2">
    <location>
        <begin position="3042"/>
        <end position="3245"/>
    </location>
</feature>
<evidence type="ECO:0000313" key="4">
    <source>
        <dbReference type="EMBL" id="KFB43965.1"/>
    </source>
</evidence>
<dbReference type="VEuPathDB" id="VectorBase:ASIS018483"/>
<feature type="region of interest" description="Disordered" evidence="2">
    <location>
        <begin position="2182"/>
        <end position="2204"/>
    </location>
</feature>
<sequence length="5060" mass="548434">MIQLPDGGQNQQIPDVTDKDSCSGGVPFTTTNPQATSTPSAKVQELQQATNDTQGDGAEKPHPKNRRTSSRRFAVGSGRSDDEPSTSTSSTACCLAIASSSPVCDDESRTFKMPSVMGPSESRIICRLPLDRLETILSSLDIAKRSINGATDNSPVDTVLDLKKSLPTDGRGSTATSSVTQQSNEIQLAQDEYGPLYKLLCLYCERTFSNQKLMFKHTDRVHKLSKDRRSSSRVVSTANVADVSLCCNFCYKGRTLKPSSDDLPQLFKHLVTHHSDRYYACEQCILRFPCEEAREAHMEAIHPATNGARPKSKAALKAFSHNRNKTTNYSLTLPSSATVKSSKSAKKKSATPDTCAFDTEATLQNYTTNDDRNERDQPADTETSAGTGGQSARLRSSPRNTVAPLHSRGDGKTKMKTLVFKKSERLLMRNAEPMLLSRLGIAQHRLPRQSRRLLAIASSCARGRASSRKKHIALSLEESLKVDNCVIKVTKLKSIRSSVTTGGNNNCSIMSNTTASTASSVSSVGLFDVDFYENVTRNVNINLSCFLDGKLQLSPSDMPSPSVSAVNAAVPTVRSIVVRSPAVTDSKIYEATDLPVGGGVMFPTLLTVEQYGTDVGPGQSSMATSSAKAKKPITKNSWKWKWDFVKKYKYVNENGRIVKKIKQPTLGLRDLSKLDMWTQLTMRMKYEEVRKSILPNERDDVPKEECVAVLRQDKQAMVNQLDQILDARLLPQIDLEQNDQRIIKVEPADEQPSIDSGNESSKSLIPLPSGNEEGVTLPHTDMDLGQAFLQGLKLMKLVQHNNLLPVVLSGEWARPRCYICYGCGDKFNSLKQVEEHRIFRHPHVYSTFYEIVGRELIEKRLYKHFFIPYSALAAHRLHYLRLAEPEFEPETGSVPYTDGTYNSMNIEIKNEDSSSNEATSVSTTTSAALASSSRSSISSNSITTLATLMDASADCVTSLTRYPPALAEDEGESSTVVCSKCKKECQNMLVLYAHMLHCSNDYVWLQAKKRMKYRRARRRRGGNRNTSGTVGGLSCAASLLATVRKAQQNLQHSVEKSETASTSSTSSSKEGGLSIDLNNSSNTSTASTSNGSIGSISHSPSNKKKSKSPKPKDTDSDIVKRLLANLPAKRNSRQIILQTAKQLGKRSNVKGRIPLVAPSKASKCVGLKSRHTLGTVAPRIASPKETKKVSVASRLAAGSLPTTKADKQPIRDGATSATPSDTSTAASSRNLRSTSADHSRSPQREENGTVSGSTRSKWTSAKVQKNLISKQKEKRSQKGKLVKEVEGEKKKVQQWKKTSRQFRRITASGKRILRSGCSREKPVSGRKPQLRKKALPGRKGKLKKSITSSQTGSGSKSVDKDVETPKALCSDQERENFQEDSTHEESSIRSIRTDEFDVEKTKDIEKTNTDHNDTHMSEERSSNVETFTETTPHNDNVSEHPALVDGGEIVEHEDGTVHDLNKQTSSIASVDAKGIEQLQAEAEDIKEVSDTLEQFKAPSNQEEVASEVETIHPESLCQTEAHDSSSLAPSDKVQNDTDVVDMVASSSSSVNNCPYNRSLLDSSSQSPASKRKPKKLNDCIAMLTGKLSERLGVDFFNSQSQRKNSDSVEQTSQTTSEKHTSKTPAPVSGSLQVEEPSTQESPHSKHEFVMVPCKNQPEVTASPVQHSLHEKLPVPMNPKSSVIATPQSDDIPGQKLKLDTQNPPQMAPVSLVVNHLRSAVNHSEGRMPSLRESVAIPPSTSVSAHEIEDHLSDEPLNLSKTCRDRRNTYNTSLTPMGSQLHQQQPFHAQQQHQPYQQQQYQPGSRPGSPVLHSAESHLQQHNHRMQPAPSHSQKYLPPNMVPNLLHPNPLRNSLAADQTESNTGSSCTITPKPGSGNLSSIKLPPGLIIERVEYKQSRPIISKEAPSVTIVARHRQLPHSVNSHSEEATESRKSGATVTMPSLGAGFSTPPFAHSLSMADPQPPTSMQQHYCSGREHTKKVFDGCGSSGTSGAHTSNNLPITADQMASNNVRVLPAAEKPTQTVVPFVENRISVTITEAKPPPPDRLQDVRIRPRNNSSSASCSLPSASHPQPFKSQRNDKALPSISFSAKAQPASPAPSVLLPTQQAVAKVPSFRHQQVPQNLSSVGVPNSPEKPHHTTLIIPHVPMPHHAPPSQVTGNATKRGRRKSIFVSSPVVTDGCPSVPELTGSSSRETKKITAANSTTDSSIQSLRSILAPTQSSFAPTADSLCRANMLASMSFSLLPPGLLGGPASMGLDLQRLAAVGLPAHLKPPVIPPLTVPVSTASASSSATLLEKILQPTRNEALTNALEQSLKSAQASSSKPSSEQQLLGSDNTPPVSFLCSQNTENIQLGQPNSDAAVTGIPFAHVQATTTSSSRTAMKTPEEKSSGGRSKKSSSSGRSAKRTCSLGDFDRKTLMEQIWNASIVDAMMEKDAKLEGSRLLLQSTIPTPQQYRCSGLTGAEKSLGPLPAVESALACGVDLCVPRTTLSRIVCNTPEEKASSNEPHSHQSNQSLLNEPKEHDSSRKPPYEERLREQNDQPSANNKLPSQEEKVDRQKAFELPALLEPSDLTVISRTPDHSAQAGEDETGKSQAERLFEKESDKIYPNEPKSSVDMANTVQRAGELNNVEQADQTPEQDCPKLAADANVTPGDSTDTAKWDERRVQAESVTPTPKVVRKRRKNELASILSDQLLESFKEVDKSRLGDLKLLHDITCETPDVKFTLEQIPQLAKRKSNPPRMPELVSQSVSSSEKVTTLGAGSKKLGTNKRSPKEVNPTLEGREKADETCEMADADSTGDRNQEQALTLARPPSGQSDAVKESSTKQQHSSSSASFVPTRRTRKLSVDIERLRPAALAKMERMAQKNVSQKIAGHLDIAVPKAQKDPPVGRSAKGGGKVAQVKGKGSSSSMEDGSKQGTKIETAIAASGIIERKDTSNVTGTDLKTLPVEVPPVGIKQTKDGKLSKQKSKEQTPAPIMPAGGDAADTRGGVLEHQDTSVRGVPETVSQLTDKKSTPTVATPIIKRERRKSVFVDRNMAKYVERDKEHEDQLHSAGNKQASKDDLSLTLRRGMRSQDKTEPIKMDSFVETSMNPRDPRRRIVQKRMEQERAAAAASSVNKPCNIEEKLETLQNSTGDDMAQKENIQDPGKKVVNTNSANPAKKISISASAVQQQPPTKLEDSKAPAVRRISARRASVFVRSPTPPPPPSLAQPASAAADKNTADGQSGDKGKSKEDEHLRTIGNETRRIYRRRASIYQVPVEMLQQDDADDFESREAEPEKKRKPAGQQGNTNRRSKTPGPGDWNRRGQIRLNGKPEPTIESLLLQATNSSDSSNALNGPKRRTTKNSQIAETVSKLFNIQEEIMLIDSSRRKPKKANTAPLSSSSTPAQPSLPLVVNIPEESANAAGVLQQEHERLPSAQHQPGELTIVAAAGPEEGNICNSKDNQQQQHQQSPLPASSPPATLPLPPPPPRKSISFSNDDEDDSPKVINELVENILKNAHESDSSNDSEDDNMSLACFVAQKSVAEGGVRRRRGEDDGGVHLDEDDGLMASMYIPVRAMSVAGDDDDGSTTYTDGMDDDLMSVTTELAPSTGGGNMYGGRGGRRKRRQLAPRGSKLKRQQQAKAKAAQAQSDDKHSVTYNCELCRKVFKKQDAFNKHRMTLTHIAKLSEQEYIQSQQKQQQQQQQQQRDEQPKTHDQKNNEQDKSHPLAEGQPAAVGSSNSLSSESASPSAAVASSLLLTYPREMESAGVETASPQPKDQDKNALKVLSQEEKLFYECCSMLKESNATEGDNMSVTVSLKTNEMDDAPGSAAISMLSVPVEGDDKFADVRYPLPYLGRTVVPTIVEPLEPRYTLPLESAKDAPCCPKEEGVTPEKANFQSFRDVVVCHGEGGKVQHRPNVVVAVAESYGDISPQNSTKSSSTTSSSSSSNSSNAKIKTKGALKGYDNFKVSIPMTGLIMTTNTGGVAPEDIDGIGASSIGSNAKESRLDTLADVALCGDIPIEFGVLGQYDRKLQEPSGTHIECTSLTTVQPSSASMVNSKINPKKLAENKDDDGKDTKEASTASILDPEANAQTYAGEMDSCKSEVACKSTELGTKNHSTTSYRSTPSTGRSRSVSRKRKKIEPKPKQTVTKGGGTGVQLAAKRLEPPTGHHHKSPDDDDDVYAFQDSPSDDALPGTYTSRKSHDHPVSSMGSGREGGIHQQHRAQKHEASPAARREDEEESQVSSLSFSDRDDFVYGTNTMSDEDEEEEEEEGKSSSNSSGQTTPKKKTKADVQKKSLIMGRIFKKGGKKEKAKESVEAVTTMKAGGMLQSSSVDTKLSILDPSALASAKAAPPAKDFDKLFDTLKNATTPPEVRVETDRVKRSSSEKCHGETFEEHPNSSFEAKSDHEQLTDSATAPSRLRRTATVRQKKLTETWDSDEYEEFHSDDIMGLIDRVDDGEANDGDKPMANNNGPVGVDGAEPRSVSIPYIFGLSLKSHIDRAEGGNKQHIDETLEPPGGELAANKQPPPTLDVVVTDDTIRKVMESVILETMVKGSSQKGALASSGNHRKTSNKSHKLTNNGRGNGNHGVSASSGNYSATIGPKKKVDTLQSDADVTQALEEHVLESSVVISSQTITTKFKQKLNISKRSSTPSSSEGASSMVEGSNSKTSSKKPKPSPALIRDPMLVPDNDSAPVNVNSLAANNNNNIHNNNNNNHSNKHNTNKVKASTTSSNPFKPSPTAGLKGRAPSESSCVVGAKAPAGRGRPPLSSTTGPGASSVTTASRQKKAAPRRMKNVAYDPDSDYEHSIKYKKVKRKLLESDIEANLKIEQLQSSLSPDGGSMMLPTTTRRKRNAGDMLYYWSSSSDEEEAASEIEDGYVSCEATGKRKKKRSSDARGNNKATAMEKQTGVGRKPRSKAPKPTGGSEFPLAESFDGGKTTGAGVSSAHGPKQHTDAVPSGGGKSKQNSTKPNAHPSIFESSGGTVLVTISTTDEAANDAGTSGKNGRGRKQQQQQQQSNQGKPTSGSDAVADTTSNNSNENLQQHGWIVGDSHKKLVTLLAHAKGKQERKTTNHRRK</sequence>
<feature type="compositionally biased region" description="Low complexity" evidence="2">
    <location>
        <begin position="4676"/>
        <end position="4700"/>
    </location>
</feature>
<feature type="compositionally biased region" description="Basic residues" evidence="2">
    <location>
        <begin position="3602"/>
        <end position="3621"/>
    </location>
</feature>
<name>A0A084W171_ANOSI</name>
<dbReference type="PROSITE" id="PS00028">
    <property type="entry name" value="ZINC_FINGER_C2H2_1"/>
    <property type="match status" value="4"/>
</dbReference>
<feature type="compositionally biased region" description="Low complexity" evidence="2">
    <location>
        <begin position="3446"/>
        <end position="3456"/>
    </location>
</feature>
<feature type="compositionally biased region" description="Low complexity" evidence="2">
    <location>
        <begin position="1078"/>
        <end position="1100"/>
    </location>
</feature>
<feature type="compositionally biased region" description="Basic and acidic residues" evidence="2">
    <location>
        <begin position="3226"/>
        <end position="3245"/>
    </location>
</feature>
<dbReference type="Proteomes" id="UP000030765">
    <property type="component" value="Unassembled WGS sequence"/>
</dbReference>
<feature type="compositionally biased region" description="Low complexity" evidence="2">
    <location>
        <begin position="2055"/>
        <end position="2069"/>
    </location>
</feature>
<feature type="compositionally biased region" description="Basic and acidic residues" evidence="2">
    <location>
        <begin position="3073"/>
        <end position="3082"/>
    </location>
</feature>
<feature type="compositionally biased region" description="Basic and acidic residues" evidence="2">
    <location>
        <begin position="3688"/>
        <end position="3708"/>
    </location>
</feature>
<accession>A0A084W171</accession>
<dbReference type="GO" id="GO:0008270">
    <property type="term" value="F:zinc ion binding"/>
    <property type="evidence" value="ECO:0007669"/>
    <property type="project" value="UniProtKB-KW"/>
</dbReference>
<feature type="compositionally biased region" description="Low complexity" evidence="2">
    <location>
        <begin position="1214"/>
        <end position="1228"/>
    </location>
</feature>
<feature type="compositionally biased region" description="Basic and acidic residues" evidence="2">
    <location>
        <begin position="2550"/>
        <end position="2560"/>
    </location>
</feature>
<dbReference type="EnsemblMetazoa" id="ASIC011809-RA">
    <property type="protein sequence ID" value="ASIC011809-PA"/>
    <property type="gene ID" value="ASIC011809"/>
</dbReference>
<feature type="compositionally biased region" description="Low complexity" evidence="2">
    <location>
        <begin position="1558"/>
        <end position="1568"/>
    </location>
</feature>
<feature type="compositionally biased region" description="Polar residues" evidence="2">
    <location>
        <begin position="2372"/>
        <end position="2381"/>
    </location>
</feature>
<feature type="region of interest" description="Disordered" evidence="2">
    <location>
        <begin position="1598"/>
        <end position="1645"/>
    </location>
</feature>
<feature type="compositionally biased region" description="Polar residues" evidence="2">
    <location>
        <begin position="2540"/>
        <end position="2549"/>
    </location>
</feature>
<evidence type="ECO:0000256" key="1">
    <source>
        <dbReference type="PROSITE-ProRule" id="PRU00042"/>
    </source>
</evidence>
<feature type="compositionally biased region" description="Basic and acidic residues" evidence="2">
    <location>
        <begin position="4209"/>
        <end position="4219"/>
    </location>
</feature>
<dbReference type="OMA" id="MTLTHIA"/>
<feature type="compositionally biased region" description="Low complexity" evidence="2">
    <location>
        <begin position="4994"/>
        <end position="5004"/>
    </location>
</feature>
<dbReference type="SMART" id="SM00355">
    <property type="entry name" value="ZnF_C2H2"/>
    <property type="match status" value="6"/>
</dbReference>
<feature type="compositionally biased region" description="Gly residues" evidence="2">
    <location>
        <begin position="3592"/>
        <end position="3601"/>
    </location>
</feature>
<feature type="compositionally biased region" description="Basic residues" evidence="2">
    <location>
        <begin position="4768"/>
        <end position="4778"/>
    </location>
</feature>
<feature type="compositionally biased region" description="Basic and acidic residues" evidence="2">
    <location>
        <begin position="2958"/>
        <end position="2971"/>
    </location>
</feature>
<feature type="compositionally biased region" description="Low complexity" evidence="2">
    <location>
        <begin position="2899"/>
        <end position="2910"/>
    </location>
</feature>
<dbReference type="PROSITE" id="PS50157">
    <property type="entry name" value="ZINC_FINGER_C2H2_2"/>
    <property type="match status" value="2"/>
</dbReference>
<feature type="region of interest" description="Disordered" evidence="2">
    <location>
        <begin position="2036"/>
        <end position="2079"/>
    </location>
</feature>
<feature type="region of interest" description="Disordered" evidence="2">
    <location>
        <begin position="2499"/>
        <end position="2595"/>
    </location>
</feature>
<dbReference type="InterPro" id="IPR013087">
    <property type="entry name" value="Znf_C2H2_type"/>
</dbReference>
<feature type="region of interest" description="Disordered" evidence="2">
    <location>
        <begin position="2644"/>
        <end position="2681"/>
    </location>
</feature>